<dbReference type="Proteomes" id="UP000886602">
    <property type="component" value="Unassembled WGS sequence"/>
</dbReference>
<sequence length="94" mass="9930">MVWLGDELPDVVATLEDVSASHLSKGQVGNIVDELSENFVLVEFADLDGVAYALEPIPVGKLIELRHTPAVAAGRLAAIGRPSPAIRGMLELGK</sequence>
<accession>A0A9D7F9W4</accession>
<comment type="caution">
    <text evidence="1">The sequence shown here is derived from an EMBL/GenBank/DDBJ whole genome shotgun (WGS) entry which is preliminary data.</text>
</comment>
<gene>
    <name evidence="1" type="ORF">IPJ48_01970</name>
</gene>
<dbReference type="InterPro" id="IPR032568">
    <property type="entry name" value="DUF4926"/>
</dbReference>
<dbReference type="Pfam" id="PF16277">
    <property type="entry name" value="DUF4926"/>
    <property type="match status" value="1"/>
</dbReference>
<organism evidence="1 2">
    <name type="scientific">Candidatus Propionivibrio dominans</name>
    <dbReference type="NCBI Taxonomy" id="2954373"/>
    <lineage>
        <taxon>Bacteria</taxon>
        <taxon>Pseudomonadati</taxon>
        <taxon>Pseudomonadota</taxon>
        <taxon>Betaproteobacteria</taxon>
        <taxon>Rhodocyclales</taxon>
        <taxon>Rhodocyclaceae</taxon>
        <taxon>Propionivibrio</taxon>
    </lineage>
</organism>
<dbReference type="AlphaFoldDB" id="A0A9D7F9W4"/>
<protein>
    <submittedName>
        <fullName evidence="1">DUF4926 domain-containing protein</fullName>
    </submittedName>
</protein>
<dbReference type="EMBL" id="JADJNC010000003">
    <property type="protein sequence ID" value="MBK7421948.1"/>
    <property type="molecule type" value="Genomic_DNA"/>
</dbReference>
<reference evidence="1" key="1">
    <citation type="submission" date="2020-10" db="EMBL/GenBank/DDBJ databases">
        <title>Connecting structure to function with the recovery of over 1000 high-quality activated sludge metagenome-assembled genomes encoding full-length rRNA genes using long-read sequencing.</title>
        <authorList>
            <person name="Singleton C.M."/>
            <person name="Petriglieri F."/>
            <person name="Kristensen J.M."/>
            <person name="Kirkegaard R.H."/>
            <person name="Michaelsen T.Y."/>
            <person name="Andersen M.H."/>
            <person name="Karst S.M."/>
            <person name="Dueholm M.S."/>
            <person name="Nielsen P.H."/>
            <person name="Albertsen M."/>
        </authorList>
    </citation>
    <scope>NUCLEOTIDE SEQUENCE</scope>
    <source>
        <strain evidence="1">EsbW_18-Q3-R4-48_MAXAC.044</strain>
    </source>
</reference>
<evidence type="ECO:0000313" key="1">
    <source>
        <dbReference type="EMBL" id="MBK7421948.1"/>
    </source>
</evidence>
<evidence type="ECO:0000313" key="2">
    <source>
        <dbReference type="Proteomes" id="UP000886602"/>
    </source>
</evidence>
<name>A0A9D7F9W4_9RHOO</name>
<proteinExistence type="predicted"/>